<dbReference type="InterPro" id="IPR001936">
    <property type="entry name" value="RasGAP_dom"/>
</dbReference>
<dbReference type="STRING" id="46731.A0A3M6UT71"/>
<dbReference type="OrthoDB" id="775356at2759"/>
<dbReference type="SUPFAM" id="SSF143885">
    <property type="entry name" value="RGC domain-like"/>
    <property type="match status" value="1"/>
</dbReference>
<dbReference type="EMBL" id="RCHS01000788">
    <property type="protein sequence ID" value="RMX56861.1"/>
    <property type="molecule type" value="Genomic_DNA"/>
</dbReference>
<dbReference type="GO" id="GO:0005096">
    <property type="term" value="F:GTPase activator activity"/>
    <property type="evidence" value="ECO:0007669"/>
    <property type="project" value="TreeGrafter"/>
</dbReference>
<gene>
    <name evidence="2" type="ORF">pdam_00006313</name>
</gene>
<sequence>MAALDNLSPRLETEKLQHNSIHRQIQVLKDKISDLSRTNYELEKEVRFFDQRIGLLINHKKGIEELTDYFVEGERSSKCEKIDSETQQQPVLFSLYGNQYELREEYLLLTMFQLALKYEVNESETFNSLLRANTAITRMMTTYTRRGPGQEYLKSTLGALVRHVVDQDHLQLEINPLKVYVEIYGSPVNLSFGQLTMERALDDPRVQEEKYPNVSDTNIASLIGGFFLLRFLNPAIVTPNAYMLVNKPASQCARRNLTLIAKLLQSMANPHAVKNHFKEEYMQPLQSFATEHVDDVQDFLMKLFKFNEITDFYETLEIEQYLSLSKDIKIRITPNEMYRIHELILKHKEELALTEDDPLHIILDELGPPGKQLSYSMNATICLTLTNRWDHSKVLRSESFEMLVPIKPPIEERSTKEELKTLSVKLFSLDVKFMEERSLVSALKLAKSSVAPSEGETSESRFRREQAAKLADCILQTYKQYREESDKLIKDPDFLQEVKQEVQHKVLRYFRLKPKVNSLREVYGTLLQQESYLKDQLSVYKEYLAAVRAKAVTGSSKREVNYGYASESGNAPVSFSYSQLEKEGVAVEGQKFPDKRKSELVVRITSSQPGVYQVCLHNTGDSSASCEVHLNLEELLELQHRREQVGPLYCI</sequence>
<organism evidence="2 3">
    <name type="scientific">Pocillopora damicornis</name>
    <name type="common">Cauliflower coral</name>
    <name type="synonym">Millepora damicornis</name>
    <dbReference type="NCBI Taxonomy" id="46731"/>
    <lineage>
        <taxon>Eukaryota</taxon>
        <taxon>Metazoa</taxon>
        <taxon>Cnidaria</taxon>
        <taxon>Anthozoa</taxon>
        <taxon>Hexacorallia</taxon>
        <taxon>Scleractinia</taxon>
        <taxon>Astrocoeniina</taxon>
        <taxon>Pocilloporidae</taxon>
        <taxon>Pocillopora</taxon>
    </lineage>
</organism>
<name>A0A3M6UT71_POCDA</name>
<dbReference type="InterPro" id="IPR008936">
    <property type="entry name" value="Rho_GTPase_activation_prot"/>
</dbReference>
<keyword evidence="3" id="KW-1185">Reference proteome</keyword>
<dbReference type="InterPro" id="IPR000593">
    <property type="entry name" value="RasGAP_C"/>
</dbReference>
<dbReference type="PANTHER" id="PTHR14149:SF17">
    <property type="entry name" value="GTPASE-ACTIVATING PROTEIN"/>
    <property type="match status" value="1"/>
</dbReference>
<dbReference type="PROSITE" id="PS50018">
    <property type="entry name" value="RAS_GTPASE_ACTIV_2"/>
    <property type="match status" value="1"/>
</dbReference>
<dbReference type="Proteomes" id="UP000275408">
    <property type="component" value="Unassembled WGS sequence"/>
</dbReference>
<dbReference type="Pfam" id="PF00616">
    <property type="entry name" value="RasGAP"/>
    <property type="match status" value="2"/>
</dbReference>
<dbReference type="AlphaFoldDB" id="A0A3M6UT71"/>
<dbReference type="Pfam" id="PF03836">
    <property type="entry name" value="RasGAP_C"/>
    <property type="match status" value="1"/>
</dbReference>
<dbReference type="SUPFAM" id="SSF48350">
    <property type="entry name" value="GTPase activation domain, GAP"/>
    <property type="match status" value="1"/>
</dbReference>
<evidence type="ECO:0000313" key="3">
    <source>
        <dbReference type="Proteomes" id="UP000275408"/>
    </source>
</evidence>
<dbReference type="Gene3D" id="1.10.506.10">
    <property type="entry name" value="GTPase Activation - p120gap, domain 1"/>
    <property type="match status" value="2"/>
</dbReference>
<comment type="caution">
    <text evidence="2">The sequence shown here is derived from an EMBL/GenBank/DDBJ whole genome shotgun (WGS) entry which is preliminary data.</text>
</comment>
<protein>
    <recommendedName>
        <fullName evidence="1">Ras-GAP domain-containing protein</fullName>
    </recommendedName>
</protein>
<dbReference type="PANTHER" id="PTHR14149">
    <property type="entry name" value="RAS GTPASE-ACTIVATING PROTEIN WITH IQ MOTIF"/>
    <property type="match status" value="1"/>
</dbReference>
<proteinExistence type="predicted"/>
<dbReference type="SMART" id="SM00323">
    <property type="entry name" value="RasGAP"/>
    <property type="match status" value="1"/>
</dbReference>
<dbReference type="GO" id="GO:0046580">
    <property type="term" value="P:negative regulation of Ras protein signal transduction"/>
    <property type="evidence" value="ECO:0007669"/>
    <property type="project" value="TreeGrafter"/>
</dbReference>
<evidence type="ECO:0000313" key="2">
    <source>
        <dbReference type="EMBL" id="RMX56861.1"/>
    </source>
</evidence>
<evidence type="ECO:0000259" key="1">
    <source>
        <dbReference type="PROSITE" id="PS50018"/>
    </source>
</evidence>
<reference evidence="2 3" key="1">
    <citation type="journal article" date="2018" name="Sci. Rep.">
        <title>Comparative analysis of the Pocillopora damicornis genome highlights role of immune system in coral evolution.</title>
        <authorList>
            <person name="Cunning R."/>
            <person name="Bay R.A."/>
            <person name="Gillette P."/>
            <person name="Baker A.C."/>
            <person name="Traylor-Knowles N."/>
        </authorList>
    </citation>
    <scope>NUCLEOTIDE SEQUENCE [LARGE SCALE GENOMIC DNA]</scope>
    <source>
        <strain evidence="2">RSMAS</strain>
        <tissue evidence="2">Whole animal</tissue>
    </source>
</reference>
<dbReference type="GO" id="GO:0005938">
    <property type="term" value="C:cell cortex"/>
    <property type="evidence" value="ECO:0007669"/>
    <property type="project" value="TreeGrafter"/>
</dbReference>
<feature type="domain" description="Ras-GAP" evidence="1">
    <location>
        <begin position="102"/>
        <end position="269"/>
    </location>
</feature>
<accession>A0A3M6UT71</accession>